<keyword evidence="1 5" id="KW-0547">Nucleotide-binding</keyword>
<evidence type="ECO:0000313" key="9">
    <source>
        <dbReference type="EMBL" id="KAJ3783653.1"/>
    </source>
</evidence>
<comment type="similarity">
    <text evidence="5">Belongs to the DEAD box helicase family.</text>
</comment>
<dbReference type="InterPro" id="IPR001650">
    <property type="entry name" value="Helicase_C-like"/>
</dbReference>
<protein>
    <recommendedName>
        <fullName evidence="5">ATP-dependent RNA helicase</fullName>
        <ecNumber evidence="5">3.6.4.13</ecNumber>
    </recommendedName>
</protein>
<accession>A0AA38KYK5</accession>
<dbReference type="CDD" id="cd18787">
    <property type="entry name" value="SF2_C_DEAD"/>
    <property type="match status" value="1"/>
</dbReference>
<dbReference type="GO" id="GO:0005524">
    <property type="term" value="F:ATP binding"/>
    <property type="evidence" value="ECO:0007669"/>
    <property type="project" value="UniProtKB-UniRule"/>
</dbReference>
<dbReference type="InterPro" id="IPR011545">
    <property type="entry name" value="DEAD/DEAH_box_helicase_dom"/>
</dbReference>
<feature type="region of interest" description="Disordered" evidence="6">
    <location>
        <begin position="24"/>
        <end position="71"/>
    </location>
</feature>
<gene>
    <name evidence="9" type="ORF">GGU10DRAFT_316380</name>
</gene>
<evidence type="ECO:0000256" key="3">
    <source>
        <dbReference type="ARBA" id="ARBA00022840"/>
    </source>
</evidence>
<name>A0AA38KYK5_9AGAR</name>
<feature type="compositionally biased region" description="Basic and acidic residues" evidence="6">
    <location>
        <begin position="569"/>
        <end position="582"/>
    </location>
</feature>
<keyword evidence="5" id="KW-0347">Helicase</keyword>
<evidence type="ECO:0000256" key="6">
    <source>
        <dbReference type="SAM" id="MobiDB-lite"/>
    </source>
</evidence>
<sequence length="582" mass="64468">MLRLFTRPHTSSYSLLRTITVTPMSHRHKRSKIQPSASTATLSTASSASGTGAAPSTSRPPSSLSDRGHFSDRKFQDLPISSKLKQNIKHEFLTEVQAATIEPALSGKDILVQAKTGTGKTIGFLLPAIEKALRSPMRPKGTPILVLSPTRELAQQISTEAQTLLPQSDLRIITVTGGTRNPSTDLQKFLQRDHDIVVATPGRLHDYFTGPRKTEAYEKFHGLQTLVLDEVDRLLDGGFARELDGVISMLPKTKRQNLFFSATISNNIKQVAKKYNDGSEYTFISTLKEDEMNVHQHVHQSYIITPFEKHIPTLLALLRLDSIKHPLPHTLSKVMVFFPTARHVSFAMEVLSSESIKKSLPPLLEIHSRKSQSARTKAAEAFKNAKSAILLSSDVAARGIDFPGVTLVIQVGIPSSAEQYVHRLGRTARAGAKGQGIIILDPQEQPFYTTREMQKTTTISPYISSPSSHEAKELETYIQTYAQHVQNTLETVSANNPTVIGSAYVSFLGYYKGQARMMKWSSERLVEEANRYAKQVMGWTDALPPAISPKAVGMMGLKGVRGLNIMKPPRPEREQSRGDRRQ</sequence>
<keyword evidence="10" id="KW-1185">Reference proteome</keyword>
<keyword evidence="4 5" id="KW-0694">RNA-binding</keyword>
<feature type="region of interest" description="Disordered" evidence="6">
    <location>
        <begin position="562"/>
        <end position="582"/>
    </location>
</feature>
<dbReference type="AlphaFoldDB" id="A0AA38KYK5"/>
<dbReference type="Pfam" id="PF00271">
    <property type="entry name" value="Helicase_C"/>
    <property type="match status" value="1"/>
</dbReference>
<dbReference type="SMART" id="SM00490">
    <property type="entry name" value="HELICc"/>
    <property type="match status" value="1"/>
</dbReference>
<evidence type="ECO:0000256" key="5">
    <source>
        <dbReference type="RuleBase" id="RU365068"/>
    </source>
</evidence>
<comment type="catalytic activity">
    <reaction evidence="5">
        <text>ATP + H2O = ADP + phosphate + H(+)</text>
        <dbReference type="Rhea" id="RHEA:13065"/>
        <dbReference type="ChEBI" id="CHEBI:15377"/>
        <dbReference type="ChEBI" id="CHEBI:15378"/>
        <dbReference type="ChEBI" id="CHEBI:30616"/>
        <dbReference type="ChEBI" id="CHEBI:43474"/>
        <dbReference type="ChEBI" id="CHEBI:456216"/>
        <dbReference type="EC" id="3.6.4.13"/>
    </reaction>
</comment>
<feature type="domain" description="Helicase C-terminal" evidence="8">
    <location>
        <begin position="319"/>
        <end position="475"/>
    </location>
</feature>
<comment type="domain">
    <text evidence="5">The Q motif is unique to and characteristic of the DEAD box family of RNA helicases and controls ATP binding and hydrolysis.</text>
</comment>
<feature type="compositionally biased region" description="Low complexity" evidence="6">
    <location>
        <begin position="35"/>
        <end position="57"/>
    </location>
</feature>
<evidence type="ECO:0000313" key="10">
    <source>
        <dbReference type="Proteomes" id="UP001163798"/>
    </source>
</evidence>
<dbReference type="SUPFAM" id="SSF52540">
    <property type="entry name" value="P-loop containing nucleoside triphosphate hydrolases"/>
    <property type="match status" value="1"/>
</dbReference>
<evidence type="ECO:0000256" key="2">
    <source>
        <dbReference type="ARBA" id="ARBA00022801"/>
    </source>
</evidence>
<dbReference type="PROSITE" id="PS51194">
    <property type="entry name" value="HELICASE_CTER"/>
    <property type="match status" value="1"/>
</dbReference>
<dbReference type="SMART" id="SM00487">
    <property type="entry name" value="DEXDc"/>
    <property type="match status" value="1"/>
</dbReference>
<proteinExistence type="inferred from homology"/>
<dbReference type="EC" id="3.6.4.13" evidence="5"/>
<dbReference type="GO" id="GO:0003724">
    <property type="term" value="F:RNA helicase activity"/>
    <property type="evidence" value="ECO:0007669"/>
    <property type="project" value="UniProtKB-EC"/>
</dbReference>
<keyword evidence="2 5" id="KW-0378">Hydrolase</keyword>
<dbReference type="Gene3D" id="3.40.50.300">
    <property type="entry name" value="P-loop containing nucleotide triphosphate hydrolases"/>
    <property type="match status" value="2"/>
</dbReference>
<feature type="domain" description="Helicase ATP-binding" evidence="7">
    <location>
        <begin position="101"/>
        <end position="282"/>
    </location>
</feature>
<evidence type="ECO:0000256" key="1">
    <source>
        <dbReference type="ARBA" id="ARBA00022741"/>
    </source>
</evidence>
<dbReference type="Pfam" id="PF00270">
    <property type="entry name" value="DEAD"/>
    <property type="match status" value="1"/>
</dbReference>
<dbReference type="InterPro" id="IPR027417">
    <property type="entry name" value="P-loop_NTPase"/>
</dbReference>
<evidence type="ECO:0000259" key="8">
    <source>
        <dbReference type="PROSITE" id="PS51194"/>
    </source>
</evidence>
<dbReference type="PROSITE" id="PS51192">
    <property type="entry name" value="HELICASE_ATP_BIND_1"/>
    <property type="match status" value="1"/>
</dbReference>
<reference evidence="9" key="1">
    <citation type="submission" date="2022-08" db="EMBL/GenBank/DDBJ databases">
        <authorList>
            <consortium name="DOE Joint Genome Institute"/>
            <person name="Min B."/>
            <person name="Riley R."/>
            <person name="Sierra-Patev S."/>
            <person name="Naranjo-Ortiz M."/>
            <person name="Looney B."/>
            <person name="Konkel Z."/>
            <person name="Slot J.C."/>
            <person name="Sakamoto Y."/>
            <person name="Steenwyk J.L."/>
            <person name="Rokas A."/>
            <person name="Carro J."/>
            <person name="Camarero S."/>
            <person name="Ferreira P."/>
            <person name="Molpeceres G."/>
            <person name="Ruiz-Duenas F.J."/>
            <person name="Serrano A."/>
            <person name="Henrissat B."/>
            <person name="Drula E."/>
            <person name="Hughes K.W."/>
            <person name="Mata J.L."/>
            <person name="Ishikawa N.K."/>
            <person name="Vargas-Isla R."/>
            <person name="Ushijima S."/>
            <person name="Smith C.A."/>
            <person name="Ahrendt S."/>
            <person name="Andreopoulos W."/>
            <person name="He G."/>
            <person name="Labutti K."/>
            <person name="Lipzen A."/>
            <person name="Ng V."/>
            <person name="Sandor L."/>
            <person name="Barry K."/>
            <person name="Martinez A.T."/>
            <person name="Xiao Y."/>
            <person name="Gibbons J.G."/>
            <person name="Terashima K."/>
            <person name="Hibbett D.S."/>
            <person name="Grigoriev I.V."/>
        </authorList>
    </citation>
    <scope>NUCLEOTIDE SEQUENCE</scope>
    <source>
        <strain evidence="9">TFB10291</strain>
    </source>
</reference>
<keyword evidence="3 5" id="KW-0067">ATP-binding</keyword>
<dbReference type="GO" id="GO:0016787">
    <property type="term" value="F:hydrolase activity"/>
    <property type="evidence" value="ECO:0007669"/>
    <property type="project" value="UniProtKB-KW"/>
</dbReference>
<dbReference type="PANTHER" id="PTHR24031">
    <property type="entry name" value="RNA HELICASE"/>
    <property type="match status" value="1"/>
</dbReference>
<comment type="caution">
    <text evidence="9">The sequence shown here is derived from an EMBL/GenBank/DDBJ whole genome shotgun (WGS) entry which is preliminary data.</text>
</comment>
<organism evidence="9 10">
    <name type="scientific">Lentinula aff. detonsa</name>
    <dbReference type="NCBI Taxonomy" id="2804958"/>
    <lineage>
        <taxon>Eukaryota</taxon>
        <taxon>Fungi</taxon>
        <taxon>Dikarya</taxon>
        <taxon>Basidiomycota</taxon>
        <taxon>Agaricomycotina</taxon>
        <taxon>Agaricomycetes</taxon>
        <taxon>Agaricomycetidae</taxon>
        <taxon>Agaricales</taxon>
        <taxon>Marasmiineae</taxon>
        <taxon>Omphalotaceae</taxon>
        <taxon>Lentinula</taxon>
    </lineage>
</organism>
<dbReference type="EMBL" id="MU793409">
    <property type="protein sequence ID" value="KAJ3783653.1"/>
    <property type="molecule type" value="Genomic_DNA"/>
</dbReference>
<evidence type="ECO:0000259" key="7">
    <source>
        <dbReference type="PROSITE" id="PS51192"/>
    </source>
</evidence>
<dbReference type="GO" id="GO:0003723">
    <property type="term" value="F:RNA binding"/>
    <property type="evidence" value="ECO:0007669"/>
    <property type="project" value="UniProtKB-UniRule"/>
</dbReference>
<dbReference type="Proteomes" id="UP001163798">
    <property type="component" value="Unassembled WGS sequence"/>
</dbReference>
<dbReference type="InterPro" id="IPR014001">
    <property type="entry name" value="Helicase_ATP-bd"/>
</dbReference>
<comment type="function">
    <text evidence="5">RNA helicase.</text>
</comment>
<evidence type="ECO:0000256" key="4">
    <source>
        <dbReference type="ARBA" id="ARBA00022884"/>
    </source>
</evidence>